<evidence type="ECO:0000256" key="1">
    <source>
        <dbReference type="ARBA" id="ARBA00022741"/>
    </source>
</evidence>
<evidence type="ECO:0000313" key="5">
    <source>
        <dbReference type="Proteomes" id="UP000307790"/>
    </source>
</evidence>
<dbReference type="InterPro" id="IPR050625">
    <property type="entry name" value="ParA/MinD_ATPase"/>
</dbReference>
<dbReference type="PANTHER" id="PTHR43384:SF6">
    <property type="entry name" value="SEPTUM SITE-DETERMINING PROTEIN MIND HOMOLOG, CHLOROPLASTIC"/>
    <property type="match status" value="1"/>
</dbReference>
<dbReference type="GO" id="GO:0005524">
    <property type="term" value="F:ATP binding"/>
    <property type="evidence" value="ECO:0007669"/>
    <property type="project" value="UniProtKB-KW"/>
</dbReference>
<comment type="caution">
    <text evidence="4">The sequence shown here is derived from an EMBL/GenBank/DDBJ whole genome shotgun (WGS) entry which is preliminary data.</text>
</comment>
<keyword evidence="2" id="KW-0067">ATP-binding</keyword>
<dbReference type="OrthoDB" id="5813333at2"/>
<dbReference type="GO" id="GO:0005829">
    <property type="term" value="C:cytosol"/>
    <property type="evidence" value="ECO:0007669"/>
    <property type="project" value="TreeGrafter"/>
</dbReference>
<dbReference type="EMBL" id="VCBC01000016">
    <property type="protein sequence ID" value="TLU61472.1"/>
    <property type="molecule type" value="Genomic_DNA"/>
</dbReference>
<organism evidence="4 5">
    <name type="scientific">Thalassotalea litorea</name>
    <dbReference type="NCBI Taxonomy" id="2020715"/>
    <lineage>
        <taxon>Bacteria</taxon>
        <taxon>Pseudomonadati</taxon>
        <taxon>Pseudomonadota</taxon>
        <taxon>Gammaproteobacteria</taxon>
        <taxon>Alteromonadales</taxon>
        <taxon>Colwelliaceae</taxon>
        <taxon>Thalassotalea</taxon>
    </lineage>
</organism>
<dbReference type="InterPro" id="IPR025669">
    <property type="entry name" value="AAA_dom"/>
</dbReference>
<gene>
    <name evidence="4" type="ORF">FE810_14635</name>
</gene>
<protein>
    <recommendedName>
        <fullName evidence="3">AAA domain-containing protein</fullName>
    </recommendedName>
</protein>
<dbReference type="PANTHER" id="PTHR43384">
    <property type="entry name" value="SEPTUM SITE-DETERMINING PROTEIN MIND HOMOLOG, CHLOROPLASTIC-RELATED"/>
    <property type="match status" value="1"/>
</dbReference>
<dbReference type="Pfam" id="PF13614">
    <property type="entry name" value="AAA_31"/>
    <property type="match status" value="1"/>
</dbReference>
<evidence type="ECO:0000259" key="3">
    <source>
        <dbReference type="Pfam" id="PF13614"/>
    </source>
</evidence>
<dbReference type="GO" id="GO:0016887">
    <property type="term" value="F:ATP hydrolysis activity"/>
    <property type="evidence" value="ECO:0007669"/>
    <property type="project" value="TreeGrafter"/>
</dbReference>
<dbReference type="Gene3D" id="3.40.50.300">
    <property type="entry name" value="P-loop containing nucleotide triphosphate hydrolases"/>
    <property type="match status" value="1"/>
</dbReference>
<feature type="domain" description="AAA" evidence="3">
    <location>
        <begin position="151"/>
        <end position="310"/>
    </location>
</feature>
<evidence type="ECO:0000313" key="4">
    <source>
        <dbReference type="EMBL" id="TLU61472.1"/>
    </source>
</evidence>
<dbReference type="AlphaFoldDB" id="A0A5R9IJI1"/>
<keyword evidence="5" id="KW-1185">Reference proteome</keyword>
<name>A0A5R9IJI1_9GAMM</name>
<dbReference type="InterPro" id="IPR027417">
    <property type="entry name" value="P-loop_NTPase"/>
</dbReference>
<keyword evidence="1" id="KW-0547">Nucleotide-binding</keyword>
<accession>A0A5R9IJI1</accession>
<sequence>MRESLYQVTPKTNEYADEDSEVAMNLSILLECLLICSDEQFRQEIMQFLTQFNNINISTTVSLSQAEPGQGLIIVAYRNDSQFVFEQLEKLSGLNKPIILIGDDLPPDLLRYAIQLQIRDVVPAATFKSELTEAIKSISSQLESQISLAPIVSVLNCKGGSGATFITHALADVLCQQSNMEVVLFDGDFQHATLSKMLCSNATYFLDDAISEQESLDAVAVQNMLTKKGSLRVLPVKPFSHLTLQQQEYAANLTKLLAKIQRGYGLILADLSRGIEAVNLPLIEASQDILLVIQADIISVREAQNVLNFLHGNLGKSKRNVVLVVNRFDEKKSPISLKEIQQTLGIERIQVIRNNFSVASECNDLGRNIVQVEGGRRLVEDLTQLVAGLSAIELQGNNDESGFWSRMFQKMYKG</sequence>
<dbReference type="SUPFAM" id="SSF52540">
    <property type="entry name" value="P-loop containing nucleoside triphosphate hydrolases"/>
    <property type="match status" value="1"/>
</dbReference>
<dbReference type="RefSeq" id="WP_138320977.1">
    <property type="nucleotide sequence ID" value="NZ_VCBC01000016.1"/>
</dbReference>
<proteinExistence type="predicted"/>
<reference evidence="4 5" key="1">
    <citation type="submission" date="2019-05" db="EMBL/GenBank/DDBJ databases">
        <title>Genome sequences of Thalassotalea litorea 1K03283.</title>
        <authorList>
            <person name="Zhang D."/>
        </authorList>
    </citation>
    <scope>NUCLEOTIDE SEQUENCE [LARGE SCALE GENOMIC DNA]</scope>
    <source>
        <strain evidence="4 5">MCCC 1K03283</strain>
    </source>
</reference>
<dbReference type="GO" id="GO:0051782">
    <property type="term" value="P:negative regulation of cell division"/>
    <property type="evidence" value="ECO:0007669"/>
    <property type="project" value="TreeGrafter"/>
</dbReference>
<evidence type="ECO:0000256" key="2">
    <source>
        <dbReference type="ARBA" id="ARBA00022840"/>
    </source>
</evidence>
<dbReference type="GO" id="GO:0009898">
    <property type="term" value="C:cytoplasmic side of plasma membrane"/>
    <property type="evidence" value="ECO:0007669"/>
    <property type="project" value="TreeGrafter"/>
</dbReference>
<dbReference type="Proteomes" id="UP000307790">
    <property type="component" value="Unassembled WGS sequence"/>
</dbReference>